<dbReference type="Pfam" id="PF03372">
    <property type="entry name" value="Exo_endo_phos"/>
    <property type="match status" value="1"/>
</dbReference>
<evidence type="ECO:0000313" key="4">
    <source>
        <dbReference type="Proteomes" id="UP001595847"/>
    </source>
</evidence>
<feature type="compositionally biased region" description="Low complexity" evidence="1">
    <location>
        <begin position="306"/>
        <end position="317"/>
    </location>
</feature>
<organism evidence="3 4">
    <name type="scientific">Nocardiopsis sediminis</name>
    <dbReference type="NCBI Taxonomy" id="1778267"/>
    <lineage>
        <taxon>Bacteria</taxon>
        <taxon>Bacillati</taxon>
        <taxon>Actinomycetota</taxon>
        <taxon>Actinomycetes</taxon>
        <taxon>Streptosporangiales</taxon>
        <taxon>Nocardiopsidaceae</taxon>
        <taxon>Nocardiopsis</taxon>
    </lineage>
</organism>
<dbReference type="Gene3D" id="3.60.10.10">
    <property type="entry name" value="Endonuclease/exonuclease/phosphatase"/>
    <property type="match status" value="1"/>
</dbReference>
<sequence length="326" mass="34948">MDDLPRIRVNMANVAGGRLTDPSGPNGYAPGDRTDVFADAVSVGRPHVIVLSELDCGPESRQIERLSARALGTTGVHTAKESWSDSHVPGVERLGLGIASCFPLHDVQRIDLPKPPFELLFWNSGARLPWHDKGLLVARCEAPGGDVHIVAAQLHPLHIGRTPDGALHSYDHGAGREFGLRISEFIAERLAALGVRRMILAGDLNMPDPRALFSRLGDIALVDVFGPGAPPATTPDGRSIDRAFVSEELRPLAHQVIPVPGADHFVVSFEVEDGRRRAADAQTLARSLGDAPAMSPDHLTSARGHAPSARRPVTSPSPARPRPRGR</sequence>
<reference evidence="4" key="1">
    <citation type="journal article" date="2019" name="Int. J. Syst. Evol. Microbiol.">
        <title>The Global Catalogue of Microorganisms (GCM) 10K type strain sequencing project: providing services to taxonomists for standard genome sequencing and annotation.</title>
        <authorList>
            <consortium name="The Broad Institute Genomics Platform"/>
            <consortium name="The Broad Institute Genome Sequencing Center for Infectious Disease"/>
            <person name="Wu L."/>
            <person name="Ma J."/>
        </authorList>
    </citation>
    <scope>NUCLEOTIDE SEQUENCE [LARGE SCALE GENOMIC DNA]</scope>
    <source>
        <strain evidence="4">TBRC 1826</strain>
    </source>
</reference>
<evidence type="ECO:0000313" key="3">
    <source>
        <dbReference type="EMBL" id="MFC3998005.1"/>
    </source>
</evidence>
<accession>A0ABV8FPB9</accession>
<proteinExistence type="predicted"/>
<evidence type="ECO:0000259" key="2">
    <source>
        <dbReference type="Pfam" id="PF03372"/>
    </source>
</evidence>
<keyword evidence="3" id="KW-0540">Nuclease</keyword>
<feature type="region of interest" description="Disordered" evidence="1">
    <location>
        <begin position="286"/>
        <end position="326"/>
    </location>
</feature>
<dbReference type="RefSeq" id="WP_378535458.1">
    <property type="nucleotide sequence ID" value="NZ_JBHSBH010000012.1"/>
</dbReference>
<keyword evidence="3" id="KW-0378">Hydrolase</keyword>
<dbReference type="EMBL" id="JBHSBH010000012">
    <property type="protein sequence ID" value="MFC3998005.1"/>
    <property type="molecule type" value="Genomic_DNA"/>
</dbReference>
<dbReference type="InterPro" id="IPR005135">
    <property type="entry name" value="Endo/exonuclease/phosphatase"/>
</dbReference>
<dbReference type="GO" id="GO:0004519">
    <property type="term" value="F:endonuclease activity"/>
    <property type="evidence" value="ECO:0007669"/>
    <property type="project" value="UniProtKB-KW"/>
</dbReference>
<feature type="domain" description="Endonuclease/exonuclease/phosphatase" evidence="2">
    <location>
        <begin position="13"/>
        <end position="264"/>
    </location>
</feature>
<protein>
    <submittedName>
        <fullName evidence="3">Endonuclease/exonuclease/phosphatase family protein</fullName>
    </submittedName>
</protein>
<keyword evidence="3" id="KW-0255">Endonuclease</keyword>
<dbReference type="Proteomes" id="UP001595847">
    <property type="component" value="Unassembled WGS sequence"/>
</dbReference>
<gene>
    <name evidence="3" type="ORF">ACFOVU_18880</name>
</gene>
<dbReference type="InterPro" id="IPR036691">
    <property type="entry name" value="Endo/exonu/phosph_ase_sf"/>
</dbReference>
<name>A0ABV8FPB9_9ACTN</name>
<dbReference type="SUPFAM" id="SSF56219">
    <property type="entry name" value="DNase I-like"/>
    <property type="match status" value="1"/>
</dbReference>
<keyword evidence="4" id="KW-1185">Reference proteome</keyword>
<evidence type="ECO:0000256" key="1">
    <source>
        <dbReference type="SAM" id="MobiDB-lite"/>
    </source>
</evidence>
<comment type="caution">
    <text evidence="3">The sequence shown here is derived from an EMBL/GenBank/DDBJ whole genome shotgun (WGS) entry which is preliminary data.</text>
</comment>